<dbReference type="Pfam" id="PF13385">
    <property type="entry name" value="Laminin_G_3"/>
    <property type="match status" value="1"/>
</dbReference>
<feature type="non-terminal residue" evidence="1">
    <location>
        <position position="1"/>
    </location>
</feature>
<organism evidence="1">
    <name type="scientific">uncultured bacterium</name>
    <name type="common">gcode 4</name>
    <dbReference type="NCBI Taxonomy" id="1234023"/>
    <lineage>
        <taxon>Bacteria</taxon>
        <taxon>environmental samples</taxon>
    </lineage>
</organism>
<accession>K2GE98</accession>
<dbReference type="InterPro" id="IPR013320">
    <property type="entry name" value="ConA-like_dom_sf"/>
</dbReference>
<dbReference type="Gene3D" id="2.60.120.200">
    <property type="match status" value="2"/>
</dbReference>
<sequence>YFVPTPTLFWIWTWSTVYDNTFWSWKDLLPWVNNVAIFDSSKVYATWSDNLWSAEINDLMTTVKAAYSTWNVTTPAVQAIVSASWSELINIWNWLVKNSLWGGNLSETNTVTSAAVPENNTWTILLLHGDNINNPAIFTDSSPFWKIVSTNGNAVQTSSWAWVFDWSTSYITTPNSTDFNFWTWDFTIDAYVNTKTNSSYQMIFDRYNATAYTWQFWINGWKLFVYIRNSAADGWVVNFTSSVTMSINDWHHVALTRSSWVFYLWLDWVQVGSVAANYNLNSTLPVTIWKQGNSNNYFFNWYLDELRVTKWLARWTGNFSSALPVWPLTADVNDILLIHFNWQSLADSAKWKILTTFWNTTQTSPKFWNWSISFNWNSSYLTVPSSADFNFWTWNFTIDSYIYTRTSSLQVIADRYDGTAYKWQFGINNWKLFVYVRNATSDAWIVNYNAETTISTNAWHHVALTRSSWVFYLWLDWVLDGSVAANYNLDSTLPLTIWKQGNWAYYFNWYLDELRISKWIARWDWNFTPPNSPY</sequence>
<name>K2GE98_9BACT</name>
<dbReference type="AlphaFoldDB" id="K2GE98"/>
<protein>
    <submittedName>
        <fullName evidence="1">Gp88</fullName>
    </submittedName>
</protein>
<proteinExistence type="predicted"/>
<dbReference type="SUPFAM" id="SSF49899">
    <property type="entry name" value="Concanavalin A-like lectins/glucanases"/>
    <property type="match status" value="2"/>
</dbReference>
<evidence type="ECO:0000313" key="1">
    <source>
        <dbReference type="EMBL" id="EKE28559.1"/>
    </source>
</evidence>
<dbReference type="EMBL" id="AMFJ01000318">
    <property type="protein sequence ID" value="EKE28559.1"/>
    <property type="molecule type" value="Genomic_DNA"/>
</dbReference>
<gene>
    <name evidence="1" type="ORF">ACD_3C00044G0001</name>
</gene>
<reference evidence="1" key="1">
    <citation type="journal article" date="2012" name="Science">
        <title>Fermentation, hydrogen, and sulfur metabolism in multiple uncultivated bacterial phyla.</title>
        <authorList>
            <person name="Wrighton K.C."/>
            <person name="Thomas B.C."/>
            <person name="Sharon I."/>
            <person name="Miller C.S."/>
            <person name="Castelle C.J."/>
            <person name="VerBerkmoes N.C."/>
            <person name="Wilkins M.J."/>
            <person name="Hettich R.L."/>
            <person name="Lipton M.S."/>
            <person name="Williams K.H."/>
            <person name="Long P.E."/>
            <person name="Banfield J.F."/>
        </authorList>
    </citation>
    <scope>NUCLEOTIDE SEQUENCE [LARGE SCALE GENOMIC DNA]</scope>
</reference>
<comment type="caution">
    <text evidence="1">The sequence shown here is derived from an EMBL/GenBank/DDBJ whole genome shotgun (WGS) entry which is preliminary data.</text>
</comment>